<keyword evidence="12" id="KW-1185">Reference proteome</keyword>
<reference evidence="11" key="1">
    <citation type="submission" date="2021-04" db="EMBL/GenBank/DDBJ databases">
        <title>The genome sequence of Ideonella sp. 4Y11.</title>
        <authorList>
            <person name="Liu Y."/>
        </authorList>
    </citation>
    <scope>NUCLEOTIDE SEQUENCE</scope>
    <source>
        <strain evidence="11">4Y11</strain>
    </source>
</reference>
<evidence type="ECO:0000259" key="10">
    <source>
        <dbReference type="Pfam" id="PF19425"/>
    </source>
</evidence>
<dbReference type="Gene3D" id="3.10.450.350">
    <property type="match status" value="2"/>
</dbReference>
<feature type="domain" description="Csd3-like second N-terminal" evidence="10">
    <location>
        <begin position="190"/>
        <end position="307"/>
    </location>
</feature>
<comment type="caution">
    <text evidence="11">The sequence shown here is derived from an EMBL/GenBank/DDBJ whole genome shotgun (WGS) entry which is preliminary data.</text>
</comment>
<comment type="cofactor">
    <cofactor evidence="1">
        <name>Zn(2+)</name>
        <dbReference type="ChEBI" id="CHEBI:29105"/>
    </cofactor>
</comment>
<evidence type="ECO:0000313" key="11">
    <source>
        <dbReference type="EMBL" id="MBQ0957988.1"/>
    </source>
</evidence>
<dbReference type="Pfam" id="PF01551">
    <property type="entry name" value="Peptidase_M23"/>
    <property type="match status" value="1"/>
</dbReference>
<keyword evidence="3" id="KW-0645">Protease</keyword>
<keyword evidence="8" id="KW-0812">Transmembrane</keyword>
<evidence type="ECO:0000256" key="5">
    <source>
        <dbReference type="ARBA" id="ARBA00022801"/>
    </source>
</evidence>
<evidence type="ECO:0000256" key="2">
    <source>
        <dbReference type="ARBA" id="ARBA00004196"/>
    </source>
</evidence>
<evidence type="ECO:0000256" key="7">
    <source>
        <dbReference type="ARBA" id="ARBA00023049"/>
    </source>
</evidence>
<comment type="subcellular location">
    <subcellularLocation>
        <location evidence="2">Cell envelope</location>
    </subcellularLocation>
</comment>
<evidence type="ECO:0000313" key="12">
    <source>
        <dbReference type="Proteomes" id="UP000678374"/>
    </source>
</evidence>
<gene>
    <name evidence="11" type="ORF">KAK06_03355</name>
</gene>
<evidence type="ECO:0000259" key="9">
    <source>
        <dbReference type="Pfam" id="PF01551"/>
    </source>
</evidence>
<feature type="transmembrane region" description="Helical" evidence="8">
    <location>
        <begin position="29"/>
        <end position="51"/>
    </location>
</feature>
<proteinExistence type="predicted"/>
<dbReference type="InterPro" id="IPR011055">
    <property type="entry name" value="Dup_hybrid_motif"/>
</dbReference>
<feature type="domain" description="M23ase beta-sheet core" evidence="9">
    <location>
        <begin position="320"/>
        <end position="414"/>
    </location>
</feature>
<dbReference type="GO" id="GO:0006508">
    <property type="term" value="P:proteolysis"/>
    <property type="evidence" value="ECO:0007669"/>
    <property type="project" value="UniProtKB-KW"/>
</dbReference>
<dbReference type="InterPro" id="IPR016047">
    <property type="entry name" value="M23ase_b-sheet_dom"/>
</dbReference>
<dbReference type="InterPro" id="IPR045834">
    <property type="entry name" value="Csd3_N2"/>
</dbReference>
<evidence type="ECO:0000256" key="3">
    <source>
        <dbReference type="ARBA" id="ARBA00022670"/>
    </source>
</evidence>
<dbReference type="PANTHER" id="PTHR21666">
    <property type="entry name" value="PEPTIDASE-RELATED"/>
    <property type="match status" value="1"/>
</dbReference>
<accession>A0A941BIM7</accession>
<dbReference type="Pfam" id="PF19425">
    <property type="entry name" value="Csd3_N2"/>
    <property type="match status" value="1"/>
</dbReference>
<dbReference type="InterPro" id="IPR050570">
    <property type="entry name" value="Cell_wall_metabolism_enzyme"/>
</dbReference>
<dbReference type="Gene3D" id="2.70.70.10">
    <property type="entry name" value="Glucose Permease (Domain IIA)"/>
    <property type="match status" value="1"/>
</dbReference>
<keyword evidence="8" id="KW-1133">Transmembrane helix</keyword>
<dbReference type="RefSeq" id="WP_210800388.1">
    <property type="nucleotide sequence ID" value="NZ_JAGQDE010000002.1"/>
</dbReference>
<evidence type="ECO:0000256" key="4">
    <source>
        <dbReference type="ARBA" id="ARBA00022723"/>
    </source>
</evidence>
<evidence type="ECO:0000256" key="1">
    <source>
        <dbReference type="ARBA" id="ARBA00001947"/>
    </source>
</evidence>
<dbReference type="GO" id="GO:0046872">
    <property type="term" value="F:metal ion binding"/>
    <property type="evidence" value="ECO:0007669"/>
    <property type="project" value="UniProtKB-KW"/>
</dbReference>
<dbReference type="Proteomes" id="UP000678374">
    <property type="component" value="Unassembled WGS sequence"/>
</dbReference>
<organism evidence="11 12">
    <name type="scientific">Ideonella aquatica</name>
    <dbReference type="NCBI Taxonomy" id="2824119"/>
    <lineage>
        <taxon>Bacteria</taxon>
        <taxon>Pseudomonadati</taxon>
        <taxon>Pseudomonadota</taxon>
        <taxon>Betaproteobacteria</taxon>
        <taxon>Burkholderiales</taxon>
        <taxon>Sphaerotilaceae</taxon>
        <taxon>Ideonella</taxon>
    </lineage>
</organism>
<sequence length="459" mass="49792">MPLGTALPEFAADLLARLGRWTRTHHRGLALSTLLGLAGFGVTAFGIAPLAPDAAQLPQRLLLEPIVPPSLDGQLEALAGLRLQLSRGEVTRASDTADSLLRRLGVEDAAAAQWMRSDALARRIIEGRPGKLVQAQVDAQGRLLSLVARFPVDEADSPVPQSFHRFEITRQGDSFSSRAEQRPLERLPRLASGHIDSSLFAATDEANIPDGVAVQMAEVFSTDIDFRRELRKGDRFSLIYESLSADGEPVPWGNGRLLAAEFVNNGKTYQAAWFGEGRGGYYDLNGQSKRRAFLSSPLAFSRVTSGFAMRFHPIHKTWRAHLGTDYGAPTGTPVRSVGDGSVVFSGWQNGYGNVVRIQHSGGRETVYAHLSRLDVRKGQRVGQGDRLGAVGATGWATGPHLHFEFLVGGKHQDPQIIAKASEVIELDPSQRGRFASIAQEVSHQLALATRIDGHPGQVE</sequence>
<evidence type="ECO:0000256" key="8">
    <source>
        <dbReference type="SAM" id="Phobius"/>
    </source>
</evidence>
<dbReference type="GO" id="GO:0004222">
    <property type="term" value="F:metalloendopeptidase activity"/>
    <property type="evidence" value="ECO:0007669"/>
    <property type="project" value="TreeGrafter"/>
</dbReference>
<name>A0A941BIM7_9BURK</name>
<keyword evidence="4" id="KW-0479">Metal-binding</keyword>
<protein>
    <submittedName>
        <fullName evidence="11">M23 family metallopeptidase</fullName>
    </submittedName>
</protein>
<keyword evidence="6" id="KW-0862">Zinc</keyword>
<keyword evidence="8" id="KW-0472">Membrane</keyword>
<dbReference type="CDD" id="cd12797">
    <property type="entry name" value="M23_peptidase"/>
    <property type="match status" value="1"/>
</dbReference>
<evidence type="ECO:0000256" key="6">
    <source>
        <dbReference type="ARBA" id="ARBA00022833"/>
    </source>
</evidence>
<dbReference type="AlphaFoldDB" id="A0A941BIM7"/>
<dbReference type="PANTHER" id="PTHR21666:SF288">
    <property type="entry name" value="CELL DIVISION PROTEIN YTFB"/>
    <property type="match status" value="1"/>
</dbReference>
<keyword evidence="5" id="KW-0378">Hydrolase</keyword>
<dbReference type="GO" id="GO:0030313">
    <property type="term" value="C:cell envelope"/>
    <property type="evidence" value="ECO:0007669"/>
    <property type="project" value="UniProtKB-SubCell"/>
</dbReference>
<dbReference type="EMBL" id="JAGQDE010000002">
    <property type="protein sequence ID" value="MBQ0957988.1"/>
    <property type="molecule type" value="Genomic_DNA"/>
</dbReference>
<dbReference type="SUPFAM" id="SSF51261">
    <property type="entry name" value="Duplicated hybrid motif"/>
    <property type="match status" value="1"/>
</dbReference>
<keyword evidence="7" id="KW-0482">Metalloprotease</keyword>